<organism evidence="3 4">
    <name type="scientific">Cladobotryum mycophilum</name>
    <dbReference type="NCBI Taxonomy" id="491253"/>
    <lineage>
        <taxon>Eukaryota</taxon>
        <taxon>Fungi</taxon>
        <taxon>Dikarya</taxon>
        <taxon>Ascomycota</taxon>
        <taxon>Pezizomycotina</taxon>
        <taxon>Sordariomycetes</taxon>
        <taxon>Hypocreomycetidae</taxon>
        <taxon>Hypocreales</taxon>
        <taxon>Hypocreaceae</taxon>
        <taxon>Cladobotryum</taxon>
    </lineage>
</organism>
<dbReference type="InterPro" id="IPR027417">
    <property type="entry name" value="P-loop_NTPase"/>
</dbReference>
<accession>A0ABR0SPJ3</accession>
<evidence type="ECO:0000313" key="4">
    <source>
        <dbReference type="Proteomes" id="UP001338125"/>
    </source>
</evidence>
<gene>
    <name evidence="3" type="ORF">PT974_07402</name>
</gene>
<dbReference type="PANTHER" id="PTHR46082">
    <property type="entry name" value="ATP/GTP-BINDING PROTEIN-RELATED"/>
    <property type="match status" value="1"/>
</dbReference>
<sequence>MTGNMNRSNEISHNIIGPGARIIQGDVNASYHYNDDASKPRHRIPLHRNEDVVSRNEILAKLEILLPWSKRTEFYSAALWGLGGSGKTQIALDYAYRRSIDPTCSVFWVNADNDGTFMADYKDIAGQFGLAEDLQGTGLLKAVCERIQLQAHWLLVLDNADDLTYFGINGASQQLDLNRFIPSGPRGTVLWTSRDSNVAGTVVGSQRGVEVSQMTLDEAKALLGTTRNKRIEDEELSDATKLFEQLYYLPLAISQAGAYLQKTTTTLEEYLSKLAEEKERWRVLKLVIEGTRNRHQPDRVPHHILETWNISMDRIRKENDMAFKIMHTIAYLDNENIPVGLLSTAASYHHSRKRGKTTEEPAEQVEKAITRLVEFSFLRRRNDGDKKSFEMHKLVQEAARYRLYVAKLLRGIRKRFRLRLSRIMRCLRTDDEEEYFYTTALRTMCELFPEAEMNSTMERCKQYIAHALRVSDWQDYCGNEVKAADLLTKASQYIYFTGNSRRELMLDEKIVQLQQSVLGEKHSSTLISMQRLSTTYQRQGRYKDTEDLLNKLLSLNKKVRGDDHEETLESLAALSRIYQLQARYEEAEEVQTVVLGKRERILGKDHRDTLESMEDIASNYYSQARYKEAESIQATVLEQRQKQFGDKHVDTVAAMIDIGKTFYSLEKYDDAEKMHLRVQEIATELECEEHPTFRPNMGHLAKIHVLKGQYDEAKELYVRGIKLEREGNGDANPDIYNNAFDLCCLLDKQGRYDEAIGLVREWLEFSSQNMDSGNKKTKDFNILLQKLTEEASERKRRGEDTGEGSKGEEIVESSIVAAHEDS</sequence>
<dbReference type="SUPFAM" id="SSF52540">
    <property type="entry name" value="P-loop containing nucleoside triphosphate hydrolases"/>
    <property type="match status" value="1"/>
</dbReference>
<dbReference type="SUPFAM" id="SSF48452">
    <property type="entry name" value="TPR-like"/>
    <property type="match status" value="3"/>
</dbReference>
<feature type="domain" description="DUF7779" evidence="2">
    <location>
        <begin position="317"/>
        <end position="403"/>
    </location>
</feature>
<evidence type="ECO:0000313" key="3">
    <source>
        <dbReference type="EMBL" id="KAK5993964.1"/>
    </source>
</evidence>
<dbReference type="InterPro" id="IPR053137">
    <property type="entry name" value="NLR-like"/>
</dbReference>
<dbReference type="EMBL" id="JAVFKD010000012">
    <property type="protein sequence ID" value="KAK5993964.1"/>
    <property type="molecule type" value="Genomic_DNA"/>
</dbReference>
<feature type="compositionally biased region" description="Basic and acidic residues" evidence="1">
    <location>
        <begin position="790"/>
        <end position="809"/>
    </location>
</feature>
<dbReference type="InterPro" id="IPR056681">
    <property type="entry name" value="DUF7779"/>
</dbReference>
<dbReference type="Pfam" id="PF13424">
    <property type="entry name" value="TPR_12"/>
    <property type="match status" value="2"/>
</dbReference>
<comment type="caution">
    <text evidence="3">The sequence shown here is derived from an EMBL/GenBank/DDBJ whole genome shotgun (WGS) entry which is preliminary data.</text>
</comment>
<dbReference type="Proteomes" id="UP001338125">
    <property type="component" value="Unassembled WGS sequence"/>
</dbReference>
<protein>
    <submittedName>
        <fullName evidence="3">Nephrocystin-3-like protein</fullName>
    </submittedName>
</protein>
<evidence type="ECO:0000256" key="1">
    <source>
        <dbReference type="SAM" id="MobiDB-lite"/>
    </source>
</evidence>
<reference evidence="3 4" key="1">
    <citation type="submission" date="2024-01" db="EMBL/GenBank/DDBJ databases">
        <title>Complete genome of Cladobotryum mycophilum ATHUM6906.</title>
        <authorList>
            <person name="Christinaki A.C."/>
            <person name="Myridakis A.I."/>
            <person name="Kouvelis V.N."/>
        </authorList>
    </citation>
    <scope>NUCLEOTIDE SEQUENCE [LARGE SCALE GENOMIC DNA]</scope>
    <source>
        <strain evidence="3 4">ATHUM6906</strain>
    </source>
</reference>
<dbReference type="InterPro" id="IPR011990">
    <property type="entry name" value="TPR-like_helical_dom_sf"/>
</dbReference>
<dbReference type="Pfam" id="PF25000">
    <property type="entry name" value="DUF7779"/>
    <property type="match status" value="1"/>
</dbReference>
<keyword evidence="4" id="KW-1185">Reference proteome</keyword>
<name>A0ABR0SPJ3_9HYPO</name>
<dbReference type="Gene3D" id="3.40.50.300">
    <property type="entry name" value="P-loop containing nucleotide triphosphate hydrolases"/>
    <property type="match status" value="1"/>
</dbReference>
<dbReference type="InterPro" id="IPR019734">
    <property type="entry name" value="TPR_rpt"/>
</dbReference>
<feature type="region of interest" description="Disordered" evidence="1">
    <location>
        <begin position="790"/>
        <end position="822"/>
    </location>
</feature>
<dbReference type="SMART" id="SM00028">
    <property type="entry name" value="TPR"/>
    <property type="match status" value="3"/>
</dbReference>
<dbReference type="Pfam" id="PF13181">
    <property type="entry name" value="TPR_8"/>
    <property type="match status" value="1"/>
</dbReference>
<dbReference type="Gene3D" id="1.25.40.10">
    <property type="entry name" value="Tetratricopeptide repeat domain"/>
    <property type="match status" value="2"/>
</dbReference>
<dbReference type="PANTHER" id="PTHR46082:SF6">
    <property type="entry name" value="AAA+ ATPASE DOMAIN-CONTAINING PROTEIN-RELATED"/>
    <property type="match status" value="1"/>
</dbReference>
<proteinExistence type="predicted"/>
<evidence type="ECO:0000259" key="2">
    <source>
        <dbReference type="Pfam" id="PF25000"/>
    </source>
</evidence>